<dbReference type="RefSeq" id="WP_072884343.1">
    <property type="nucleotide sequence ID" value="NZ_FQVO01000005.1"/>
</dbReference>
<dbReference type="Proteomes" id="UP000184236">
    <property type="component" value="Unassembled WGS sequence"/>
</dbReference>
<reference evidence="3" key="1">
    <citation type="submission" date="2016-11" db="EMBL/GenBank/DDBJ databases">
        <authorList>
            <person name="Varghese N."/>
            <person name="Submissions S."/>
        </authorList>
    </citation>
    <scope>NUCLEOTIDE SEQUENCE [LARGE SCALE GENOMIC DNA]</scope>
    <source>
        <strain evidence="3">DSM 26898</strain>
    </source>
</reference>
<dbReference type="GO" id="GO:0004568">
    <property type="term" value="F:chitinase activity"/>
    <property type="evidence" value="ECO:0007669"/>
    <property type="project" value="InterPro"/>
</dbReference>
<evidence type="ECO:0000259" key="1">
    <source>
        <dbReference type="Pfam" id="PF00182"/>
    </source>
</evidence>
<proteinExistence type="predicted"/>
<feature type="domain" description="Glycoside hydrolase family 19 catalytic" evidence="1">
    <location>
        <begin position="45"/>
        <end position="145"/>
    </location>
</feature>
<dbReference type="InterPro" id="IPR052354">
    <property type="entry name" value="Cell_Wall_Dynamics_Protein"/>
</dbReference>
<dbReference type="GO" id="GO:0016998">
    <property type="term" value="P:cell wall macromolecule catabolic process"/>
    <property type="evidence" value="ECO:0007669"/>
    <property type="project" value="InterPro"/>
</dbReference>
<dbReference type="EMBL" id="FQVO01000005">
    <property type="protein sequence ID" value="SHE86467.1"/>
    <property type="molecule type" value="Genomic_DNA"/>
</dbReference>
<gene>
    <name evidence="2" type="ORF">SAMN05444408_10599</name>
</gene>
<dbReference type="Pfam" id="PF00182">
    <property type="entry name" value="Glyco_hydro_19"/>
    <property type="match status" value="1"/>
</dbReference>
<dbReference type="STRING" id="1302685.SAMN05444408_10599"/>
<dbReference type="PANTHER" id="PTHR34408:SF1">
    <property type="entry name" value="GLYCOSYL HYDROLASE FAMILY 19 DOMAIN-CONTAINING PROTEIN HI_1415"/>
    <property type="match status" value="1"/>
</dbReference>
<protein>
    <submittedName>
        <fullName evidence="2">Predicted chitinase</fullName>
    </submittedName>
</protein>
<dbReference type="SUPFAM" id="SSF53955">
    <property type="entry name" value="Lysozyme-like"/>
    <property type="match status" value="1"/>
</dbReference>
<evidence type="ECO:0000313" key="2">
    <source>
        <dbReference type="EMBL" id="SHE86467.1"/>
    </source>
</evidence>
<sequence length="195" mass="21377">MLTLGQLKEATCAKSTYAAKFLPYVIATCDRFSINTPSRMLNFLAQVGHESGGLFYTEELASGSAYEGRKDLGNTQKGDGVRFKGRGLIQITGRANYKAVSLALGTDFIVNPTFLGGKNVTKCNDIQLKNAAESAGWFWNSRNLNALADQIDITKNIDTGNNLVVFKKITKTINGGYNGLPDRLNRYKSGLQYFL</sequence>
<dbReference type="InterPro" id="IPR023346">
    <property type="entry name" value="Lysozyme-like_dom_sf"/>
</dbReference>
<organism evidence="2 3">
    <name type="scientific">Chryseobacterium takakiae</name>
    <dbReference type="NCBI Taxonomy" id="1302685"/>
    <lineage>
        <taxon>Bacteria</taxon>
        <taxon>Pseudomonadati</taxon>
        <taxon>Bacteroidota</taxon>
        <taxon>Flavobacteriia</taxon>
        <taxon>Flavobacteriales</taxon>
        <taxon>Weeksellaceae</taxon>
        <taxon>Chryseobacterium group</taxon>
        <taxon>Chryseobacterium</taxon>
    </lineage>
</organism>
<dbReference type="OrthoDB" id="961266at2"/>
<name>A0A1M4WZA5_9FLAO</name>
<dbReference type="Gene3D" id="1.10.530.10">
    <property type="match status" value="1"/>
</dbReference>
<keyword evidence="3" id="KW-1185">Reference proteome</keyword>
<evidence type="ECO:0000313" key="3">
    <source>
        <dbReference type="Proteomes" id="UP000184236"/>
    </source>
</evidence>
<accession>A0A1M4WZA5</accession>
<dbReference type="GO" id="GO:0006032">
    <property type="term" value="P:chitin catabolic process"/>
    <property type="evidence" value="ECO:0007669"/>
    <property type="project" value="InterPro"/>
</dbReference>
<dbReference type="PANTHER" id="PTHR34408">
    <property type="entry name" value="FAMILY PROTEIN, PUTATIVE-RELATED"/>
    <property type="match status" value="1"/>
</dbReference>
<dbReference type="AlphaFoldDB" id="A0A1M4WZA5"/>
<dbReference type="InterPro" id="IPR000726">
    <property type="entry name" value="Glyco_hydro_19_cat"/>
</dbReference>